<reference evidence="1" key="1">
    <citation type="submission" date="2024-05" db="EMBL/GenBank/DDBJ databases">
        <title>Draft Genome Sequences of Flagellimonas sp. MMG031 and Marinobacter sp. MMG032 Isolated from the dinoflagellate Symbiodinium pilosum.</title>
        <authorList>
            <person name="Shikuma N.J."/>
            <person name="Farrell M.V."/>
        </authorList>
    </citation>
    <scope>NUCLEOTIDE SEQUENCE</scope>
    <source>
        <strain evidence="1">MMG031</strain>
    </source>
</reference>
<dbReference type="EMBL" id="CP157804">
    <property type="protein sequence ID" value="XBQ22854.1"/>
    <property type="molecule type" value="Genomic_DNA"/>
</dbReference>
<evidence type="ECO:0000313" key="1">
    <source>
        <dbReference type="EMBL" id="XBQ22854.1"/>
    </source>
</evidence>
<gene>
    <name evidence="1" type="ORF">ABNE31_14750</name>
</gene>
<dbReference type="AlphaFoldDB" id="A0AAU7MWU8"/>
<proteinExistence type="predicted"/>
<accession>A0AAU7MWU8</accession>
<dbReference type="RefSeq" id="WP_349351681.1">
    <property type="nucleotide sequence ID" value="NZ_CP157804.1"/>
</dbReference>
<name>A0AAU7MWU8_9FLAO</name>
<protein>
    <submittedName>
        <fullName evidence="1">Uncharacterized protein</fullName>
    </submittedName>
</protein>
<dbReference type="KEGG" id="fld:ABNE31_14750"/>
<organism evidence="1">
    <name type="scientific">Flagellimonas sp. MMG031</name>
    <dbReference type="NCBI Taxonomy" id="3158549"/>
    <lineage>
        <taxon>Bacteria</taxon>
        <taxon>Pseudomonadati</taxon>
        <taxon>Bacteroidota</taxon>
        <taxon>Flavobacteriia</taxon>
        <taxon>Flavobacteriales</taxon>
        <taxon>Flavobacteriaceae</taxon>
        <taxon>Flagellimonas</taxon>
    </lineage>
</organism>
<sequence length="90" mass="10134">MKQNIYIKAMEIGFSKIGGISYLDLKRQIEIEMGSSMGRNTEAAFVKWIAEAFEPVVGFPRGLPNFILGVANYVMHGKSDSASRTHYDRF</sequence>